<evidence type="ECO:0000256" key="1">
    <source>
        <dbReference type="SAM" id="Phobius"/>
    </source>
</evidence>
<dbReference type="Pfam" id="PF04143">
    <property type="entry name" value="Sulf_transp"/>
    <property type="match status" value="1"/>
</dbReference>
<feature type="transmembrane region" description="Helical" evidence="1">
    <location>
        <begin position="111"/>
        <end position="131"/>
    </location>
</feature>
<dbReference type="RefSeq" id="WP_255901103.1">
    <property type="nucleotide sequence ID" value="NZ_JAFMZO010000002.1"/>
</dbReference>
<reference evidence="3" key="1">
    <citation type="journal article" date="2019" name="Int. J. Syst. Evol. Microbiol.">
        <title>The Global Catalogue of Microorganisms (GCM) 10K type strain sequencing project: providing services to taxonomists for standard genome sequencing and annotation.</title>
        <authorList>
            <consortium name="The Broad Institute Genomics Platform"/>
            <consortium name="The Broad Institute Genome Sequencing Center for Infectious Disease"/>
            <person name="Wu L."/>
            <person name="Ma J."/>
        </authorList>
    </citation>
    <scope>NUCLEOTIDE SEQUENCE [LARGE SCALE GENOMIC DNA]</scope>
    <source>
        <strain evidence="3">KCTC 42217</strain>
    </source>
</reference>
<comment type="caution">
    <text evidence="2">The sequence shown here is derived from an EMBL/GenBank/DDBJ whole genome shotgun (WGS) entry which is preliminary data.</text>
</comment>
<protein>
    <submittedName>
        <fullName evidence="2">DUF6691 family protein</fullName>
    </submittedName>
</protein>
<evidence type="ECO:0000313" key="2">
    <source>
        <dbReference type="EMBL" id="MFD2163306.1"/>
    </source>
</evidence>
<accession>A0ABW4ZP02</accession>
<dbReference type="EMBL" id="JBHUHZ010000002">
    <property type="protein sequence ID" value="MFD2163306.1"/>
    <property type="molecule type" value="Genomic_DNA"/>
</dbReference>
<dbReference type="Proteomes" id="UP001597387">
    <property type="component" value="Unassembled WGS sequence"/>
</dbReference>
<keyword evidence="1" id="KW-0472">Membrane</keyword>
<proteinExistence type="predicted"/>
<dbReference type="InterPro" id="IPR007272">
    <property type="entry name" value="Sulf_transp_TsuA/YedE"/>
</dbReference>
<gene>
    <name evidence="2" type="ORF">ACFSJU_12945</name>
</gene>
<name>A0ABW4ZP02_9SPHI</name>
<feature type="transmembrane region" description="Helical" evidence="1">
    <location>
        <begin position="38"/>
        <end position="57"/>
    </location>
</feature>
<sequence>MKGLKFILAGIFFGIVMAKSEAISWYRIQEMFRFQSFHMYGIIGTAVGLGLIAVYLIKKFGIRDTEGNPIVFRDKDKSWKKYLFGGSIFGLGWALTGACPGPMFVNVGYGYLAMLVVILGALLGTYLYGLFQKKLPH</sequence>
<keyword evidence="3" id="KW-1185">Reference proteome</keyword>
<evidence type="ECO:0000313" key="3">
    <source>
        <dbReference type="Proteomes" id="UP001597387"/>
    </source>
</evidence>
<keyword evidence="1" id="KW-0812">Transmembrane</keyword>
<feature type="transmembrane region" description="Helical" evidence="1">
    <location>
        <begin position="82"/>
        <end position="105"/>
    </location>
</feature>
<organism evidence="2 3">
    <name type="scientific">Paradesertivirga mongoliensis</name>
    <dbReference type="NCBI Taxonomy" id="2100740"/>
    <lineage>
        <taxon>Bacteria</taxon>
        <taxon>Pseudomonadati</taxon>
        <taxon>Bacteroidota</taxon>
        <taxon>Sphingobacteriia</taxon>
        <taxon>Sphingobacteriales</taxon>
        <taxon>Sphingobacteriaceae</taxon>
        <taxon>Paradesertivirga</taxon>
    </lineage>
</organism>
<keyword evidence="1" id="KW-1133">Transmembrane helix</keyword>